<reference evidence="4 5" key="1">
    <citation type="submission" date="2011-11" db="EMBL/GenBank/DDBJ databases">
        <authorList>
            <consortium name="Tuberculosis Structural Genomics Consortium"/>
            <person name="Ioerger T.R."/>
        </authorList>
    </citation>
    <scope>NUCLEOTIDE SEQUENCE [LARGE SCALE GENOMIC DNA]</scope>
    <source>
        <strain evidence="5">ATCC 19527 / DSM 44167 / CIP 105390 / JCM 6362 / NCTC 10409 / 316</strain>
    </source>
</reference>
<dbReference type="InterPro" id="IPR005693">
    <property type="entry name" value="Mce"/>
</dbReference>
<dbReference type="Pfam" id="PF11887">
    <property type="entry name" value="Mce4_CUP1"/>
    <property type="match status" value="1"/>
</dbReference>
<dbReference type="GO" id="GO:0005576">
    <property type="term" value="C:extracellular region"/>
    <property type="evidence" value="ECO:0007669"/>
    <property type="project" value="TreeGrafter"/>
</dbReference>
<gene>
    <name evidence="4" type="ORF">KEK_15018</name>
</gene>
<dbReference type="InterPro" id="IPR052336">
    <property type="entry name" value="MlaD_Phospholipid_Transporter"/>
</dbReference>
<dbReference type="InterPro" id="IPR024516">
    <property type="entry name" value="Mce_C"/>
</dbReference>
<dbReference type="PANTHER" id="PTHR33371">
    <property type="entry name" value="INTERMEMBRANE PHOSPHOLIPID TRANSPORT SYSTEM BINDING PROTEIN MLAD-RELATED"/>
    <property type="match status" value="1"/>
</dbReference>
<evidence type="ECO:0000259" key="3">
    <source>
        <dbReference type="Pfam" id="PF11887"/>
    </source>
</evidence>
<feature type="region of interest" description="Disordered" evidence="1">
    <location>
        <begin position="349"/>
        <end position="434"/>
    </location>
</feature>
<dbReference type="PATRIC" id="fig|1078020.3.peg.2953"/>
<proteinExistence type="predicted"/>
<evidence type="ECO:0000313" key="4">
    <source>
        <dbReference type="EMBL" id="EHI12221.1"/>
    </source>
</evidence>
<dbReference type="PRINTS" id="PR01782">
    <property type="entry name" value="MCEVIRFACTOR"/>
</dbReference>
<dbReference type="NCBIfam" id="TIGR00996">
    <property type="entry name" value="Mtu_fam_mce"/>
    <property type="match status" value="1"/>
</dbReference>
<dbReference type="Proteomes" id="UP000004915">
    <property type="component" value="Unassembled WGS sequence"/>
</dbReference>
<organism evidence="4 5">
    <name type="scientific">Mycolicibacterium thermoresistibile (strain ATCC 19527 / DSM 44167 / CIP 105390 / JCM 6362 / NCTC 10409 / 316)</name>
    <name type="common">Mycobacterium thermoresistibile</name>
    <dbReference type="NCBI Taxonomy" id="1078020"/>
    <lineage>
        <taxon>Bacteria</taxon>
        <taxon>Bacillati</taxon>
        <taxon>Actinomycetota</taxon>
        <taxon>Actinomycetes</taxon>
        <taxon>Mycobacteriales</taxon>
        <taxon>Mycobacteriaceae</taxon>
        <taxon>Mycolicibacterium</taxon>
    </lineage>
</organism>
<dbReference type="AlphaFoldDB" id="G7CHB1"/>
<feature type="compositionally biased region" description="Pro residues" evidence="1">
    <location>
        <begin position="354"/>
        <end position="368"/>
    </location>
</feature>
<name>G7CHB1_MYCT3</name>
<comment type="caution">
    <text evidence="4">The sequence shown here is derived from an EMBL/GenBank/DDBJ whole genome shotgun (WGS) entry which is preliminary data.</text>
</comment>
<keyword evidence="5" id="KW-1185">Reference proteome</keyword>
<evidence type="ECO:0000259" key="2">
    <source>
        <dbReference type="Pfam" id="PF02470"/>
    </source>
</evidence>
<feature type="compositionally biased region" description="Pro residues" evidence="1">
    <location>
        <begin position="389"/>
        <end position="402"/>
    </location>
</feature>
<dbReference type="eggNOG" id="COG1463">
    <property type="taxonomic scope" value="Bacteria"/>
</dbReference>
<feature type="domain" description="Mammalian cell entry C-terminal" evidence="3">
    <location>
        <begin position="120"/>
        <end position="305"/>
    </location>
</feature>
<dbReference type="EMBL" id="AGVE01000046">
    <property type="protein sequence ID" value="EHI12221.1"/>
    <property type="molecule type" value="Genomic_DNA"/>
</dbReference>
<dbReference type="PANTHER" id="PTHR33371:SF18">
    <property type="entry name" value="MCE-FAMILY PROTEIN MCE3C"/>
    <property type="match status" value="1"/>
</dbReference>
<sequence length="434" mass="45770">MHTEMRAIEVSDRARTGIIGILLGVLLLGVGQSLSSIPMLFAQATYYGQFTDSAGLNPGDKVRIDGVDVGTVTSTALRDGLVVVGFNLGGHTIGTDSRLAIRTNTILGMKVLEIDPHGSEELKPHQVLPVGQSTEPYQIYDAFFDVSTAASGWDIDTVKQSLTVLADTVDQATPHLGAALRGVADLSDVIGQRDEQFTELLAGANDLAAVFGERSADVNRLLIHARELLAAVNERGAAISQLLERVSAVSEQVAGLIEDNPNLGHVLRQLQSVTDLLADRKDDLAELLSIVRNYSAGLSEALGSGPYFKALVANLVPGQIMQPFVDAAFKERGIDPENFWRDAGLPVFQWPDPNGAPQPNRAPPPAPPVREGTPEHPGPAVVPGAPCSYTPPPDGLPRPDNPLPCAAVDQGPFGPVPGGFGPPAVLTAPTKTEG</sequence>
<evidence type="ECO:0000256" key="1">
    <source>
        <dbReference type="SAM" id="MobiDB-lite"/>
    </source>
</evidence>
<accession>G7CHB1</accession>
<protein>
    <submittedName>
        <fullName evidence="4">MCE-family protein MCE1C</fullName>
    </submittedName>
</protein>
<evidence type="ECO:0000313" key="5">
    <source>
        <dbReference type="Proteomes" id="UP000004915"/>
    </source>
</evidence>
<dbReference type="Pfam" id="PF02470">
    <property type="entry name" value="MlaD"/>
    <property type="match status" value="1"/>
</dbReference>
<dbReference type="InterPro" id="IPR003399">
    <property type="entry name" value="Mce/MlaD"/>
</dbReference>
<feature type="domain" description="Mce/MlaD" evidence="2">
    <location>
        <begin position="45"/>
        <end position="116"/>
    </location>
</feature>